<organism evidence="6 7">
    <name type="scientific">Virgisporangium aurantiacum</name>
    <dbReference type="NCBI Taxonomy" id="175570"/>
    <lineage>
        <taxon>Bacteria</taxon>
        <taxon>Bacillati</taxon>
        <taxon>Actinomycetota</taxon>
        <taxon>Actinomycetes</taxon>
        <taxon>Micromonosporales</taxon>
        <taxon>Micromonosporaceae</taxon>
        <taxon>Virgisporangium</taxon>
    </lineage>
</organism>
<dbReference type="SUPFAM" id="SSF88723">
    <property type="entry name" value="PIN domain-like"/>
    <property type="match status" value="1"/>
</dbReference>
<gene>
    <name evidence="6" type="primary">vapC</name>
    <name evidence="6" type="ORF">Vau01_035440</name>
</gene>
<dbReference type="AlphaFoldDB" id="A0A8J3Z4A5"/>
<dbReference type="Proteomes" id="UP000612585">
    <property type="component" value="Unassembled WGS sequence"/>
</dbReference>
<feature type="domain" description="PIN" evidence="5">
    <location>
        <begin position="2"/>
        <end position="118"/>
    </location>
</feature>
<evidence type="ECO:0000256" key="3">
    <source>
        <dbReference type="ARBA" id="ARBA00022801"/>
    </source>
</evidence>
<dbReference type="EMBL" id="BOPG01000023">
    <property type="protein sequence ID" value="GIJ56028.1"/>
    <property type="molecule type" value="Genomic_DNA"/>
</dbReference>
<dbReference type="InterPro" id="IPR002716">
    <property type="entry name" value="PIN_dom"/>
</dbReference>
<dbReference type="CDD" id="cd09874">
    <property type="entry name" value="PIN_MT3492-like"/>
    <property type="match status" value="1"/>
</dbReference>
<dbReference type="GO" id="GO:0046872">
    <property type="term" value="F:metal ion binding"/>
    <property type="evidence" value="ECO:0007669"/>
    <property type="project" value="UniProtKB-KW"/>
</dbReference>
<evidence type="ECO:0000256" key="4">
    <source>
        <dbReference type="ARBA" id="ARBA00022842"/>
    </source>
</evidence>
<name>A0A8J3Z4A5_9ACTN</name>
<protein>
    <submittedName>
        <fullName evidence="6">Ribonuclease VapC</fullName>
    </submittedName>
</protein>
<evidence type="ECO:0000259" key="5">
    <source>
        <dbReference type="Pfam" id="PF01850"/>
    </source>
</evidence>
<evidence type="ECO:0000256" key="1">
    <source>
        <dbReference type="ARBA" id="ARBA00022722"/>
    </source>
</evidence>
<dbReference type="Pfam" id="PF01850">
    <property type="entry name" value="PIN"/>
    <property type="match status" value="1"/>
</dbReference>
<evidence type="ECO:0000256" key="2">
    <source>
        <dbReference type="ARBA" id="ARBA00022723"/>
    </source>
</evidence>
<dbReference type="GO" id="GO:0004518">
    <property type="term" value="F:nuclease activity"/>
    <property type="evidence" value="ECO:0007669"/>
    <property type="project" value="UniProtKB-KW"/>
</dbReference>
<sequence length="130" mass="14042">MIYLDSSALVTLISERTYAEELHSFLSGRPAMPMATSTLGFIETVRTMDQVGDFPGLMEDLIGQFTEILLTDDVRNAAAALPGRLRTFDAIHVASAQVLGDALDVLLTYDKRMLEVARSVGIPAEAPGQA</sequence>
<comment type="caution">
    <text evidence="6">The sequence shown here is derived from an EMBL/GenBank/DDBJ whole genome shotgun (WGS) entry which is preliminary data.</text>
</comment>
<reference evidence="6" key="1">
    <citation type="submission" date="2021-01" db="EMBL/GenBank/DDBJ databases">
        <title>Whole genome shotgun sequence of Virgisporangium aurantiacum NBRC 16421.</title>
        <authorList>
            <person name="Komaki H."/>
            <person name="Tamura T."/>
        </authorList>
    </citation>
    <scope>NUCLEOTIDE SEQUENCE</scope>
    <source>
        <strain evidence="6">NBRC 16421</strain>
    </source>
</reference>
<evidence type="ECO:0000313" key="7">
    <source>
        <dbReference type="Proteomes" id="UP000612585"/>
    </source>
</evidence>
<dbReference type="GO" id="GO:0016787">
    <property type="term" value="F:hydrolase activity"/>
    <property type="evidence" value="ECO:0007669"/>
    <property type="project" value="UniProtKB-KW"/>
</dbReference>
<proteinExistence type="predicted"/>
<dbReference type="Gene3D" id="3.40.50.1010">
    <property type="entry name" value="5'-nuclease"/>
    <property type="match status" value="1"/>
</dbReference>
<keyword evidence="7" id="KW-1185">Reference proteome</keyword>
<keyword evidence="4" id="KW-0460">Magnesium</keyword>
<keyword evidence="1" id="KW-0540">Nuclease</keyword>
<dbReference type="InterPro" id="IPR029060">
    <property type="entry name" value="PIN-like_dom_sf"/>
</dbReference>
<keyword evidence="2" id="KW-0479">Metal-binding</keyword>
<accession>A0A8J3Z4A5</accession>
<keyword evidence="3" id="KW-0378">Hydrolase</keyword>
<dbReference type="RefSeq" id="WP_203993679.1">
    <property type="nucleotide sequence ID" value="NZ_BOPG01000023.1"/>
</dbReference>
<evidence type="ECO:0000313" key="6">
    <source>
        <dbReference type="EMBL" id="GIJ56028.1"/>
    </source>
</evidence>